<sequence>MTASQSRAQDTLGKNTALAPEYLVSPAMLDAVSPSAESGGVLLGSDPKNEPASVALLRNLPTRVVALGGLYLARQIALRAMAAGAWVIVATGRPQAWQVLSRAAGTTPDGRPLPLVQLRRLSPIELPQGTEDSPLLVVHDGGATPVELFPPRSPWQTTMYVLPYLHPQASTVAFNADLVLIQRLQAAQAQLAGRIWRLRPQMVNELAGLKDDQVIALGRDLWLPVRLVSQAMEQQILGPVRRGD</sequence>
<keyword evidence="2" id="KW-1185">Reference proteome</keyword>
<protein>
    <submittedName>
        <fullName evidence="1">Uncharacterized protein</fullName>
    </submittedName>
</protein>
<name>A0ABR6BX93_9PSEU</name>
<dbReference type="EMBL" id="JACJID010000009">
    <property type="protein sequence ID" value="MBA8931512.1"/>
    <property type="molecule type" value="Genomic_DNA"/>
</dbReference>
<evidence type="ECO:0000313" key="2">
    <source>
        <dbReference type="Proteomes" id="UP000517916"/>
    </source>
</evidence>
<gene>
    <name evidence="1" type="ORF">BC739_008764</name>
</gene>
<comment type="caution">
    <text evidence="1">The sequence shown here is derived from an EMBL/GenBank/DDBJ whole genome shotgun (WGS) entry which is preliminary data.</text>
</comment>
<dbReference type="Proteomes" id="UP000517916">
    <property type="component" value="Unassembled WGS sequence"/>
</dbReference>
<dbReference type="RefSeq" id="WP_025361352.1">
    <property type="nucleotide sequence ID" value="NZ_BAAABQ010000009.1"/>
</dbReference>
<reference evidence="1 2" key="1">
    <citation type="submission" date="2020-08" db="EMBL/GenBank/DDBJ databases">
        <title>Genomic Encyclopedia of Archaeal and Bacterial Type Strains, Phase II (KMG-II): from individual species to whole genera.</title>
        <authorList>
            <person name="Goeker M."/>
        </authorList>
    </citation>
    <scope>NUCLEOTIDE SEQUENCE [LARGE SCALE GENOMIC DNA]</scope>
    <source>
        <strain evidence="1 2">DSM 43850</strain>
    </source>
</reference>
<evidence type="ECO:0000313" key="1">
    <source>
        <dbReference type="EMBL" id="MBA8931512.1"/>
    </source>
</evidence>
<accession>A0ABR6BX93</accession>
<proteinExistence type="predicted"/>
<organism evidence="1 2">
    <name type="scientific">Kutzneria viridogrisea</name>
    <dbReference type="NCBI Taxonomy" id="47990"/>
    <lineage>
        <taxon>Bacteria</taxon>
        <taxon>Bacillati</taxon>
        <taxon>Actinomycetota</taxon>
        <taxon>Actinomycetes</taxon>
        <taxon>Pseudonocardiales</taxon>
        <taxon>Pseudonocardiaceae</taxon>
        <taxon>Kutzneria</taxon>
    </lineage>
</organism>